<proteinExistence type="inferred from homology"/>
<evidence type="ECO:0000313" key="7">
    <source>
        <dbReference type="Proteomes" id="UP000652477"/>
    </source>
</evidence>
<dbReference type="Proteomes" id="UP000652477">
    <property type="component" value="Unassembled WGS sequence"/>
</dbReference>
<dbReference type="InterPro" id="IPR002123">
    <property type="entry name" value="Plipid/glycerol_acylTrfase"/>
</dbReference>
<dbReference type="AlphaFoldDB" id="A0A923RSA3"/>
<comment type="similarity">
    <text evidence="1 4">Belongs to the 1-acyl-sn-glycerol-3-phosphate acyltransferase family.</text>
</comment>
<dbReference type="SMART" id="SM00563">
    <property type="entry name" value="PlsC"/>
    <property type="match status" value="1"/>
</dbReference>
<name>A0A923RSA3_9FIRM</name>
<keyword evidence="7" id="KW-1185">Reference proteome</keyword>
<evidence type="ECO:0000256" key="2">
    <source>
        <dbReference type="ARBA" id="ARBA00022679"/>
    </source>
</evidence>
<dbReference type="SUPFAM" id="SSF69593">
    <property type="entry name" value="Glycerol-3-phosphate (1)-acyltransferase"/>
    <property type="match status" value="1"/>
</dbReference>
<dbReference type="GO" id="GO:0003841">
    <property type="term" value="F:1-acylglycerol-3-phosphate O-acyltransferase activity"/>
    <property type="evidence" value="ECO:0007669"/>
    <property type="project" value="UniProtKB-UniRule"/>
</dbReference>
<comment type="catalytic activity">
    <reaction evidence="4">
        <text>a 1-acyl-sn-glycero-3-phosphate + an acyl-CoA = a 1,2-diacyl-sn-glycero-3-phosphate + CoA</text>
        <dbReference type="Rhea" id="RHEA:19709"/>
        <dbReference type="ChEBI" id="CHEBI:57287"/>
        <dbReference type="ChEBI" id="CHEBI:57970"/>
        <dbReference type="ChEBI" id="CHEBI:58342"/>
        <dbReference type="ChEBI" id="CHEBI:58608"/>
        <dbReference type="EC" id="2.3.1.51"/>
    </reaction>
</comment>
<keyword evidence="4" id="KW-1208">Phospholipid metabolism</keyword>
<evidence type="ECO:0000256" key="4">
    <source>
        <dbReference type="RuleBase" id="RU361267"/>
    </source>
</evidence>
<dbReference type="CDD" id="cd07989">
    <property type="entry name" value="LPLAT_AGPAT-like"/>
    <property type="match status" value="1"/>
</dbReference>
<comment type="domain">
    <text evidence="4">The HXXXXD motif is essential for acyltransferase activity and may constitute the binding site for the phosphate moiety of the glycerol-3-phosphate.</text>
</comment>
<dbReference type="EC" id="2.3.1.51" evidence="4"/>
<reference evidence="6" key="1">
    <citation type="submission" date="2020-08" db="EMBL/GenBank/DDBJ databases">
        <title>Genome public.</title>
        <authorList>
            <person name="Liu C."/>
            <person name="Sun Q."/>
        </authorList>
    </citation>
    <scope>NUCLEOTIDE SEQUENCE</scope>
    <source>
        <strain evidence="6">NSJ-55</strain>
    </source>
</reference>
<dbReference type="PANTHER" id="PTHR10434:SF11">
    <property type="entry name" value="1-ACYL-SN-GLYCEROL-3-PHOSPHATE ACYLTRANSFERASE"/>
    <property type="match status" value="1"/>
</dbReference>
<gene>
    <name evidence="6" type="ORF">H8S37_09480</name>
</gene>
<organism evidence="6 7">
    <name type="scientific">Mediterraneibacter hominis</name>
    <dbReference type="NCBI Taxonomy" id="2763054"/>
    <lineage>
        <taxon>Bacteria</taxon>
        <taxon>Bacillati</taxon>
        <taxon>Bacillota</taxon>
        <taxon>Clostridia</taxon>
        <taxon>Lachnospirales</taxon>
        <taxon>Lachnospiraceae</taxon>
        <taxon>Mediterraneibacter</taxon>
    </lineage>
</organism>
<evidence type="ECO:0000313" key="6">
    <source>
        <dbReference type="EMBL" id="MBC5689147.1"/>
    </source>
</evidence>
<dbReference type="InterPro" id="IPR004552">
    <property type="entry name" value="AGP_acyltrans"/>
</dbReference>
<dbReference type="PANTHER" id="PTHR10434">
    <property type="entry name" value="1-ACYL-SN-GLYCEROL-3-PHOSPHATE ACYLTRANSFERASE"/>
    <property type="match status" value="1"/>
</dbReference>
<keyword evidence="3 4" id="KW-0012">Acyltransferase</keyword>
<evidence type="ECO:0000256" key="1">
    <source>
        <dbReference type="ARBA" id="ARBA00008655"/>
    </source>
</evidence>
<dbReference type="GO" id="GO:0016020">
    <property type="term" value="C:membrane"/>
    <property type="evidence" value="ECO:0007669"/>
    <property type="project" value="InterPro"/>
</dbReference>
<keyword evidence="4" id="KW-0444">Lipid biosynthesis</keyword>
<protein>
    <recommendedName>
        <fullName evidence="4">1-acyl-sn-glycerol-3-phosphate acyltransferase</fullName>
        <ecNumber evidence="4">2.3.1.51</ecNumber>
    </recommendedName>
</protein>
<dbReference type="RefSeq" id="WP_186875825.1">
    <property type="nucleotide sequence ID" value="NZ_JACOPF010000002.1"/>
</dbReference>
<dbReference type="GO" id="GO:0006654">
    <property type="term" value="P:phosphatidic acid biosynthetic process"/>
    <property type="evidence" value="ECO:0007669"/>
    <property type="project" value="TreeGrafter"/>
</dbReference>
<evidence type="ECO:0000259" key="5">
    <source>
        <dbReference type="SMART" id="SM00563"/>
    </source>
</evidence>
<keyword evidence="4" id="KW-0443">Lipid metabolism</keyword>
<comment type="caution">
    <text evidence="6">The sequence shown here is derived from an EMBL/GenBank/DDBJ whole genome shotgun (WGS) entry which is preliminary data.</text>
</comment>
<dbReference type="NCBIfam" id="TIGR00530">
    <property type="entry name" value="AGP_acyltrn"/>
    <property type="match status" value="1"/>
</dbReference>
<evidence type="ECO:0000256" key="3">
    <source>
        <dbReference type="ARBA" id="ARBA00023315"/>
    </source>
</evidence>
<keyword evidence="4" id="KW-0594">Phospholipid biosynthesis</keyword>
<accession>A0A923RSA3</accession>
<dbReference type="Pfam" id="PF01553">
    <property type="entry name" value="Acyltransferase"/>
    <property type="match status" value="1"/>
</dbReference>
<keyword evidence="2 4" id="KW-0808">Transferase</keyword>
<dbReference type="EMBL" id="JACOPF010000002">
    <property type="protein sequence ID" value="MBC5689147.1"/>
    <property type="molecule type" value="Genomic_DNA"/>
</dbReference>
<sequence>MKRILLMVFRNILLVPYMWIRLCYRAAHTEKYTEENQYALLKWIVIHANRGGNVHIDVHGAENIPSQNGFMFYPNHQGLYDVLAVLEACPVPFSVVAKKEIKNIQFLKQVFACMKAYMLDREDVRQAMKVILDVSDEVKKGRNYLIFAEGTRSKCGNRIGDFKGGSFKAATRAKCPIVPVALIDSFQPFDRNTIAPVTVQVHFLKPIEYEDYKAMKTTEIAALVHDKIQKTIDENESSVTA</sequence>
<feature type="domain" description="Phospholipid/glycerol acyltransferase" evidence="5">
    <location>
        <begin position="70"/>
        <end position="185"/>
    </location>
</feature>